<dbReference type="NCBIfam" id="TIGR00624">
    <property type="entry name" value="tag"/>
    <property type="match status" value="1"/>
</dbReference>
<name>A0A9E5MPR2_9GAMM</name>
<dbReference type="InterPro" id="IPR005019">
    <property type="entry name" value="Adenine_glyco"/>
</dbReference>
<evidence type="ECO:0000256" key="7">
    <source>
        <dbReference type="ARBA" id="ARBA00057608"/>
    </source>
</evidence>
<keyword evidence="5" id="KW-0234">DNA repair</keyword>
<dbReference type="InterPro" id="IPR052891">
    <property type="entry name" value="DNA-3mA_glycosylase"/>
</dbReference>
<comment type="function">
    <text evidence="7">Hydrolysis of the deoxyribose N-glycosidic bond to excise 3-methyladenine from the damaged DNA polymer formed by alkylation lesions.</text>
</comment>
<comment type="caution">
    <text evidence="10">The sequence shown here is derived from an EMBL/GenBank/DDBJ whole genome shotgun (WGS) entry which is preliminary data.</text>
</comment>
<dbReference type="InterPro" id="IPR004597">
    <property type="entry name" value="Tag"/>
</dbReference>
<reference evidence="10" key="1">
    <citation type="submission" date="2020-03" db="EMBL/GenBank/DDBJ databases">
        <authorList>
            <person name="Guo F."/>
        </authorList>
    </citation>
    <scope>NUCLEOTIDE SEQUENCE</scope>
    <source>
        <strain evidence="10">JCM 30134</strain>
    </source>
</reference>
<dbReference type="PANTHER" id="PTHR30037">
    <property type="entry name" value="DNA-3-METHYLADENINE GLYCOSYLASE 1"/>
    <property type="match status" value="1"/>
</dbReference>
<dbReference type="Pfam" id="PF03352">
    <property type="entry name" value="Adenine_glyco"/>
    <property type="match status" value="1"/>
</dbReference>
<dbReference type="AlphaFoldDB" id="A0A9E5MPR2"/>
<dbReference type="GO" id="GO:0046872">
    <property type="term" value="F:metal ion binding"/>
    <property type="evidence" value="ECO:0007669"/>
    <property type="project" value="UniProtKB-KW"/>
</dbReference>
<gene>
    <name evidence="10" type="ORF">G8770_21225</name>
</gene>
<evidence type="ECO:0000313" key="11">
    <source>
        <dbReference type="Proteomes" id="UP000787472"/>
    </source>
</evidence>
<evidence type="ECO:0000256" key="3">
    <source>
        <dbReference type="ARBA" id="ARBA00022801"/>
    </source>
</evidence>
<dbReference type="GO" id="GO:0006284">
    <property type="term" value="P:base-excision repair"/>
    <property type="evidence" value="ECO:0007669"/>
    <property type="project" value="InterPro"/>
</dbReference>
<evidence type="ECO:0000313" key="10">
    <source>
        <dbReference type="EMBL" id="NHO68078.1"/>
    </source>
</evidence>
<keyword evidence="4 9" id="KW-0862">Zinc</keyword>
<proteinExistence type="predicted"/>
<dbReference type="EC" id="3.2.2.20" evidence="8"/>
<keyword evidence="11" id="KW-1185">Reference proteome</keyword>
<evidence type="ECO:0000256" key="6">
    <source>
        <dbReference type="ARBA" id="ARBA00052558"/>
    </source>
</evidence>
<dbReference type="Gene3D" id="1.10.340.30">
    <property type="entry name" value="Hypothetical protein, domain 2"/>
    <property type="match status" value="1"/>
</dbReference>
<protein>
    <recommendedName>
        <fullName evidence="8">DNA-3-methyladenine glycosylase I</fullName>
        <ecNumber evidence="8">3.2.2.20</ecNumber>
    </recommendedName>
</protein>
<accession>A0A9E5MPR2</accession>
<organism evidence="10 11">
    <name type="scientific">Pseudomaricurvus hydrocarbonicus</name>
    <dbReference type="NCBI Taxonomy" id="1470433"/>
    <lineage>
        <taxon>Bacteria</taxon>
        <taxon>Pseudomonadati</taxon>
        <taxon>Pseudomonadota</taxon>
        <taxon>Gammaproteobacteria</taxon>
        <taxon>Cellvibrionales</taxon>
        <taxon>Cellvibrionaceae</taxon>
        <taxon>Pseudomaricurvus</taxon>
    </lineage>
</organism>
<evidence type="ECO:0000256" key="2">
    <source>
        <dbReference type="ARBA" id="ARBA00022763"/>
    </source>
</evidence>
<evidence type="ECO:0000256" key="8">
    <source>
        <dbReference type="ARBA" id="ARBA00066766"/>
    </source>
</evidence>
<keyword evidence="2" id="KW-0227">DNA damage</keyword>
<evidence type="ECO:0000256" key="9">
    <source>
        <dbReference type="PIRSR" id="PIRSR604597-1"/>
    </source>
</evidence>
<feature type="binding site" evidence="9">
    <location>
        <position position="177"/>
    </location>
    <ligand>
        <name>Zn(2+)</name>
        <dbReference type="ChEBI" id="CHEBI:29105"/>
    </ligand>
</feature>
<feature type="binding site" evidence="9">
    <location>
        <position position="181"/>
    </location>
    <ligand>
        <name>Zn(2+)</name>
        <dbReference type="ChEBI" id="CHEBI:29105"/>
    </ligand>
</feature>
<dbReference type="PANTHER" id="PTHR30037:SF4">
    <property type="entry name" value="DNA-3-METHYLADENINE GLYCOSYLASE I"/>
    <property type="match status" value="1"/>
</dbReference>
<keyword evidence="1 9" id="KW-0479">Metal-binding</keyword>
<dbReference type="Proteomes" id="UP000787472">
    <property type="component" value="Unassembled WGS sequence"/>
</dbReference>
<dbReference type="EMBL" id="JAAONZ010000024">
    <property type="protein sequence ID" value="NHO68078.1"/>
    <property type="molecule type" value="Genomic_DNA"/>
</dbReference>
<dbReference type="GO" id="GO:0008725">
    <property type="term" value="F:DNA-3-methyladenine glycosylase activity"/>
    <property type="evidence" value="ECO:0007669"/>
    <property type="project" value="UniProtKB-EC"/>
</dbReference>
<evidence type="ECO:0000256" key="5">
    <source>
        <dbReference type="ARBA" id="ARBA00023204"/>
    </source>
</evidence>
<feature type="binding site" evidence="9">
    <location>
        <position position="19"/>
    </location>
    <ligand>
        <name>Zn(2+)</name>
        <dbReference type="ChEBI" id="CHEBI:29105"/>
    </ligand>
</feature>
<comment type="catalytic activity">
    <reaction evidence="6">
        <text>Hydrolysis of alkylated DNA, releasing 3-methyladenine.</text>
        <dbReference type="EC" id="3.2.2.20"/>
    </reaction>
</comment>
<evidence type="ECO:0000256" key="1">
    <source>
        <dbReference type="ARBA" id="ARBA00022723"/>
    </source>
</evidence>
<sequence length="193" mass="22459">MQEKRCGWCLNDPLYEKYHDEEWGVPCFDDAILFEFLLLEGAQAGLSWITVLKKREGYRQAFDQFNPEKIARYSDRKVEKLLTNPNIIRNRLKVQSAVKNAQAFLNIQERYTSFSDYLWQFVDGQPIQNHFRTLKEVPASTDRSDLMSKTLKKDGFSFVGSTICYAHMQATGMVNDHLITCPRHRAVIPKTET</sequence>
<evidence type="ECO:0000256" key="4">
    <source>
        <dbReference type="ARBA" id="ARBA00022833"/>
    </source>
</evidence>
<dbReference type="SUPFAM" id="SSF48150">
    <property type="entry name" value="DNA-glycosylase"/>
    <property type="match status" value="1"/>
</dbReference>
<dbReference type="FunFam" id="1.10.340.30:FF:000009">
    <property type="entry name" value="DNA-3-methyladenine glycosylase I"/>
    <property type="match status" value="1"/>
</dbReference>
<keyword evidence="3" id="KW-0378">Hydrolase</keyword>
<dbReference type="InterPro" id="IPR011257">
    <property type="entry name" value="DNA_glycosylase"/>
</dbReference>
<feature type="binding site" evidence="9">
    <location>
        <position position="6"/>
    </location>
    <ligand>
        <name>Zn(2+)</name>
        <dbReference type="ChEBI" id="CHEBI:29105"/>
    </ligand>
</feature>
<dbReference type="RefSeq" id="WP_167191737.1">
    <property type="nucleotide sequence ID" value="NZ_JAAONZ010000024.1"/>
</dbReference>